<dbReference type="InterPro" id="IPR000994">
    <property type="entry name" value="Pept_M24"/>
</dbReference>
<accession>A0A090DVL9</accession>
<organism evidence="2 3">
    <name type="scientific">Mesorhizobium plurifarium</name>
    <dbReference type="NCBI Taxonomy" id="69974"/>
    <lineage>
        <taxon>Bacteria</taxon>
        <taxon>Pseudomonadati</taxon>
        <taxon>Pseudomonadota</taxon>
        <taxon>Alphaproteobacteria</taxon>
        <taxon>Hyphomicrobiales</taxon>
        <taxon>Phyllobacteriaceae</taxon>
        <taxon>Mesorhizobium</taxon>
    </lineage>
</organism>
<dbReference type="NCBIfam" id="NF043017">
    <property type="entry name" value="DimsulpropLyDddP"/>
    <property type="match status" value="1"/>
</dbReference>
<dbReference type="SUPFAM" id="SSF55920">
    <property type="entry name" value="Creatinase/aminopeptidase"/>
    <property type="match status" value="1"/>
</dbReference>
<keyword evidence="2" id="KW-0456">Lyase</keyword>
<evidence type="ECO:0000313" key="3">
    <source>
        <dbReference type="Proteomes" id="UP000045285"/>
    </source>
</evidence>
<protein>
    <submittedName>
        <fullName evidence="2">DMSP lyase</fullName>
    </submittedName>
</protein>
<dbReference type="InterPro" id="IPR050020">
    <property type="entry name" value="DddP"/>
</dbReference>
<sequence length="475" mass="52891">MFADGDLTGRTATVLYDVGRLRQAGNRSPKVSSFSILNRKIDPTRRGIALKPDGSIDDNDRVEIGPTDLAFAEWSALGLTPPNLDRMRRTRLDRIVQQLRQRDYIGVLCFDPLNIRYATDSSNMQIWIMHNTSRAVFVSADGHVILWDLRGCSQLSRHLPLINEIREGGAGFYYFVAGDEGEAMAKDFAGQIDELLRRFGGENRRLAVDKIEISGLRALDAFGIEVCNGMQLMEHARALKGIDEINAMRCSIATCEVAVAKMRDRLQPGIAETELWSLLHAENIARGGEWIETRLLTSGPRTNPWLQEAGPRRINTGDLVAFDTDVVGPYGMCADFSRTWYCGDGRPSDEQRRLHTIAYEHMMANIAMLKPGISFTELTERSHRLPAEFVAQRYGVMMHGIGLCDEYPAILYPEDFIPGAFDYVLEPGMTLCVESYIGTVGGHEGVKLEEQVLITENGVENLTKCPFDPALTGAA</sequence>
<dbReference type="GO" id="GO:0016829">
    <property type="term" value="F:lyase activity"/>
    <property type="evidence" value="ECO:0007669"/>
    <property type="project" value="UniProtKB-KW"/>
</dbReference>
<dbReference type="PANTHER" id="PTHR46112:SF2">
    <property type="entry name" value="XAA-PRO AMINOPEPTIDASE P-RELATED"/>
    <property type="match status" value="1"/>
</dbReference>
<dbReference type="InterPro" id="IPR036005">
    <property type="entry name" value="Creatinase/aminopeptidase-like"/>
</dbReference>
<feature type="domain" description="Peptidase M24" evidence="1">
    <location>
        <begin position="247"/>
        <end position="456"/>
    </location>
</feature>
<dbReference type="InterPro" id="IPR029149">
    <property type="entry name" value="Creatin/AminoP/Spt16_N"/>
</dbReference>
<keyword evidence="3" id="KW-1185">Reference proteome</keyword>
<dbReference type="SUPFAM" id="SSF53092">
    <property type="entry name" value="Creatinase/prolidase N-terminal domain"/>
    <property type="match status" value="1"/>
</dbReference>
<dbReference type="Gene3D" id="3.90.230.10">
    <property type="entry name" value="Creatinase/methionine aminopeptidase superfamily"/>
    <property type="match status" value="1"/>
</dbReference>
<dbReference type="EMBL" id="CCMZ01000028">
    <property type="protein sequence ID" value="CDX21082.1"/>
    <property type="molecule type" value="Genomic_DNA"/>
</dbReference>
<dbReference type="Gene3D" id="3.40.350.10">
    <property type="entry name" value="Creatinase/prolidase N-terminal domain"/>
    <property type="match status" value="1"/>
</dbReference>
<dbReference type="AlphaFoldDB" id="A0A090DVL9"/>
<dbReference type="CDD" id="cd01066">
    <property type="entry name" value="APP_MetAP"/>
    <property type="match status" value="1"/>
</dbReference>
<evidence type="ECO:0000313" key="2">
    <source>
        <dbReference type="EMBL" id="CDX21082.1"/>
    </source>
</evidence>
<dbReference type="PANTHER" id="PTHR46112">
    <property type="entry name" value="AMINOPEPTIDASE"/>
    <property type="match status" value="1"/>
</dbReference>
<proteinExistence type="predicted"/>
<dbReference type="Pfam" id="PF00557">
    <property type="entry name" value="Peptidase_M24"/>
    <property type="match status" value="1"/>
</dbReference>
<reference evidence="3" key="1">
    <citation type="submission" date="2014-08" db="EMBL/GenBank/DDBJ databases">
        <authorList>
            <person name="Moulin L."/>
        </authorList>
    </citation>
    <scope>NUCLEOTIDE SEQUENCE [LARGE SCALE GENOMIC DNA]</scope>
</reference>
<evidence type="ECO:0000259" key="1">
    <source>
        <dbReference type="Pfam" id="PF00557"/>
    </source>
</evidence>
<name>A0A090DVL9_MESPL</name>
<dbReference type="Proteomes" id="UP000045285">
    <property type="component" value="Unassembled WGS sequence"/>
</dbReference>
<gene>
    <name evidence="2" type="primary">dddP</name>
    <name evidence="2" type="ORF">MPL3356_340168</name>
</gene>
<dbReference type="InterPro" id="IPR050659">
    <property type="entry name" value="Peptidase_M24B"/>
</dbReference>